<dbReference type="InterPro" id="IPR036373">
    <property type="entry name" value="Ribosomal_bL17_sf"/>
</dbReference>
<name>A0A0G1UNV0_9BACT</name>
<evidence type="ECO:0000256" key="4">
    <source>
        <dbReference type="ARBA" id="ARBA00035494"/>
    </source>
</evidence>
<protein>
    <recommendedName>
        <fullName evidence="4 6">50S ribosomal protein L17</fullName>
    </recommendedName>
</protein>
<dbReference type="PROSITE" id="PS01167">
    <property type="entry name" value="RIBOSOMAL_L17"/>
    <property type="match status" value="1"/>
</dbReference>
<comment type="similarity">
    <text evidence="1 5">Belongs to the bacterial ribosomal protein bL17 family.</text>
</comment>
<evidence type="ECO:0000256" key="3">
    <source>
        <dbReference type="ARBA" id="ARBA00023274"/>
    </source>
</evidence>
<evidence type="ECO:0000256" key="1">
    <source>
        <dbReference type="ARBA" id="ARBA00008777"/>
    </source>
</evidence>
<dbReference type="AlphaFoldDB" id="A0A0G1UNV0"/>
<dbReference type="PANTHER" id="PTHR14413:SF16">
    <property type="entry name" value="LARGE RIBOSOMAL SUBUNIT PROTEIN BL17M"/>
    <property type="match status" value="1"/>
</dbReference>
<dbReference type="GO" id="GO:0003735">
    <property type="term" value="F:structural constituent of ribosome"/>
    <property type="evidence" value="ECO:0007669"/>
    <property type="project" value="InterPro"/>
</dbReference>
<accession>A0A0G1UNV0</accession>
<proteinExistence type="inferred from homology"/>
<dbReference type="GO" id="GO:0022625">
    <property type="term" value="C:cytosolic large ribosomal subunit"/>
    <property type="evidence" value="ECO:0007669"/>
    <property type="project" value="TreeGrafter"/>
</dbReference>
<gene>
    <name evidence="7" type="ORF">UY27_C0008G0022</name>
</gene>
<comment type="caution">
    <text evidence="7">The sequence shown here is derived from an EMBL/GenBank/DDBJ whole genome shotgun (WGS) entry which is preliminary data.</text>
</comment>
<evidence type="ECO:0000313" key="7">
    <source>
        <dbReference type="EMBL" id="KKU95819.1"/>
    </source>
</evidence>
<dbReference type="GO" id="GO:0006412">
    <property type="term" value="P:translation"/>
    <property type="evidence" value="ECO:0007669"/>
    <property type="project" value="InterPro"/>
</dbReference>
<dbReference type="InterPro" id="IPR000456">
    <property type="entry name" value="Ribosomal_bL17"/>
</dbReference>
<dbReference type="EMBL" id="LCPJ01000008">
    <property type="protein sequence ID" value="KKU95819.1"/>
    <property type="molecule type" value="Genomic_DNA"/>
</dbReference>
<dbReference type="SUPFAM" id="SSF64263">
    <property type="entry name" value="Prokaryotic ribosomal protein L17"/>
    <property type="match status" value="1"/>
</dbReference>
<dbReference type="InterPro" id="IPR047859">
    <property type="entry name" value="Ribosomal_bL17_CS"/>
</dbReference>
<organism evidence="7 8">
    <name type="scientific">Candidatus Gottesmanbacteria bacterium GW2011_GWA1_48_13</name>
    <dbReference type="NCBI Taxonomy" id="1618439"/>
    <lineage>
        <taxon>Bacteria</taxon>
        <taxon>Candidatus Gottesmaniibacteriota</taxon>
    </lineage>
</organism>
<evidence type="ECO:0000313" key="8">
    <source>
        <dbReference type="Proteomes" id="UP000034661"/>
    </source>
</evidence>
<sequence length="152" mass="17095">MFGTKFSRTKNERRRLLAGLARDVLLHGSIKTTHARAKAAQPVVEKLITRAKRGGDTNRRRILRVIGDTRVVDGLLEDAKTRFANRKSGFTRVIRLGSRLGDAAEEVLLQFVDEKIIAEVITPKKEEKTIKAQKVVKKAKKPVEKKSKRAAK</sequence>
<evidence type="ECO:0000256" key="6">
    <source>
        <dbReference type="RuleBase" id="RU000661"/>
    </source>
</evidence>
<keyword evidence="3 5" id="KW-0687">Ribonucleoprotein</keyword>
<reference evidence="7 8" key="1">
    <citation type="journal article" date="2015" name="Nature">
        <title>rRNA introns, odd ribosomes, and small enigmatic genomes across a large radiation of phyla.</title>
        <authorList>
            <person name="Brown C.T."/>
            <person name="Hug L.A."/>
            <person name="Thomas B.C."/>
            <person name="Sharon I."/>
            <person name="Castelle C.J."/>
            <person name="Singh A."/>
            <person name="Wilkins M.J."/>
            <person name="Williams K.H."/>
            <person name="Banfield J.F."/>
        </authorList>
    </citation>
    <scope>NUCLEOTIDE SEQUENCE [LARGE SCALE GENOMIC DNA]</scope>
</reference>
<keyword evidence="2 5" id="KW-0689">Ribosomal protein</keyword>
<evidence type="ECO:0000256" key="5">
    <source>
        <dbReference type="RuleBase" id="RU000660"/>
    </source>
</evidence>
<dbReference type="Proteomes" id="UP000034661">
    <property type="component" value="Unassembled WGS sequence"/>
</dbReference>
<dbReference type="Gene3D" id="3.90.1030.10">
    <property type="entry name" value="Ribosomal protein L17"/>
    <property type="match status" value="1"/>
</dbReference>
<evidence type="ECO:0000256" key="2">
    <source>
        <dbReference type="ARBA" id="ARBA00022980"/>
    </source>
</evidence>
<dbReference type="Pfam" id="PF01196">
    <property type="entry name" value="Ribosomal_L17"/>
    <property type="match status" value="1"/>
</dbReference>
<dbReference type="NCBIfam" id="TIGR00059">
    <property type="entry name" value="L17"/>
    <property type="match status" value="1"/>
</dbReference>
<dbReference type="PANTHER" id="PTHR14413">
    <property type="entry name" value="RIBOSOMAL PROTEIN L17"/>
    <property type="match status" value="1"/>
</dbReference>